<reference evidence="3 4" key="1">
    <citation type="journal article" date="2011" name="J. Bacteriol.">
        <title>Genome sequence of Chthoniobacter flavus Ellin428, an aerobic heterotrophic soil bacterium.</title>
        <authorList>
            <person name="Kant R."/>
            <person name="van Passel M.W."/>
            <person name="Palva A."/>
            <person name="Lucas S."/>
            <person name="Lapidus A."/>
            <person name="Glavina Del Rio T."/>
            <person name="Dalin E."/>
            <person name="Tice H."/>
            <person name="Bruce D."/>
            <person name="Goodwin L."/>
            <person name="Pitluck S."/>
            <person name="Larimer F.W."/>
            <person name="Land M.L."/>
            <person name="Hauser L."/>
            <person name="Sangwan P."/>
            <person name="de Vos W.M."/>
            <person name="Janssen P.H."/>
            <person name="Smidt H."/>
        </authorList>
    </citation>
    <scope>NUCLEOTIDE SEQUENCE [LARGE SCALE GENOMIC DNA]</scope>
    <source>
        <strain evidence="3 4">Ellin428</strain>
    </source>
</reference>
<comment type="caution">
    <text evidence="3">The sequence shown here is derived from an EMBL/GenBank/DDBJ whole genome shotgun (WGS) entry which is preliminary data.</text>
</comment>
<feature type="chain" id="PRO_5002802558" description="3-keto-alpha-glucoside-1,2-lyase/3-keto-2-hydroxy-glucal hydratase domain-containing protein" evidence="1">
    <location>
        <begin position="21"/>
        <end position="338"/>
    </location>
</feature>
<organism evidence="3 4">
    <name type="scientific">Chthoniobacter flavus Ellin428</name>
    <dbReference type="NCBI Taxonomy" id="497964"/>
    <lineage>
        <taxon>Bacteria</taxon>
        <taxon>Pseudomonadati</taxon>
        <taxon>Verrucomicrobiota</taxon>
        <taxon>Spartobacteria</taxon>
        <taxon>Chthoniobacterales</taxon>
        <taxon>Chthoniobacteraceae</taxon>
        <taxon>Chthoniobacter</taxon>
    </lineage>
</organism>
<dbReference type="EMBL" id="ABVL01000018">
    <property type="protein sequence ID" value="EDY17595.1"/>
    <property type="molecule type" value="Genomic_DNA"/>
</dbReference>
<dbReference type="STRING" id="497964.CfE428DRAFT_4893"/>
<evidence type="ECO:0000313" key="4">
    <source>
        <dbReference type="Proteomes" id="UP000005824"/>
    </source>
</evidence>
<sequence>MKFPLFSLLLVSLSASALVAAEPATPKPALKVYSDPDHTDADFQFQGEYASADARLGGQVRALGNGQFRTEFFVGGLPGAGWDGKTIIQKAPSTDTTTPADSQLEGGKVVIDQVYKGTCDGQTITGQTDTGAKFELKRVLRKSPTLGAAAPSGAIVLFDGTNLDEWEPGARMTENKWITSEGKGATTKRKFEDFTLHVEFMISYMPETQSIYQRPNSGVYLQQRYEIQVLDSFGIIEGVHDCGVLYAQVTPTVNMCFPTLTWQTYDIDFTAARWDAAGNKTKNGRCTVKFNGVTTLDDVEILHSTPGGIKESPEPAGIYLQAHGHPVFFKNVWLVEKK</sequence>
<gene>
    <name evidence="3" type="ORF">CfE428DRAFT_4893</name>
</gene>
<dbReference type="PANTHER" id="PTHR33546:SF1">
    <property type="entry name" value="LARGE, MULTIFUNCTIONAL SECRETED PROTEIN"/>
    <property type="match status" value="1"/>
</dbReference>
<feature type="signal peptide" evidence="1">
    <location>
        <begin position="1"/>
        <end position="20"/>
    </location>
</feature>
<evidence type="ECO:0000259" key="2">
    <source>
        <dbReference type="Pfam" id="PF06439"/>
    </source>
</evidence>
<evidence type="ECO:0000313" key="3">
    <source>
        <dbReference type="EMBL" id="EDY17595.1"/>
    </source>
</evidence>
<dbReference type="AlphaFoldDB" id="B4D7H8"/>
<dbReference type="InParanoid" id="B4D7H8"/>
<proteinExistence type="predicted"/>
<protein>
    <recommendedName>
        <fullName evidence="2">3-keto-alpha-glucoside-1,2-lyase/3-keto-2-hydroxy-glucal hydratase domain-containing protein</fullName>
    </recommendedName>
</protein>
<dbReference type="Gene3D" id="2.60.120.560">
    <property type="entry name" value="Exo-inulinase, domain 1"/>
    <property type="match status" value="1"/>
</dbReference>
<keyword evidence="4" id="KW-1185">Reference proteome</keyword>
<accession>B4D7H8</accession>
<dbReference type="RefSeq" id="WP_006982214.1">
    <property type="nucleotide sequence ID" value="NZ_ABVL01000018.1"/>
</dbReference>
<name>B4D7H8_9BACT</name>
<keyword evidence="1" id="KW-0732">Signal</keyword>
<dbReference type="GO" id="GO:0016787">
    <property type="term" value="F:hydrolase activity"/>
    <property type="evidence" value="ECO:0007669"/>
    <property type="project" value="InterPro"/>
</dbReference>
<feature type="domain" description="3-keto-alpha-glucoside-1,2-lyase/3-keto-2-hydroxy-glucal hydratase" evidence="2">
    <location>
        <begin position="153"/>
        <end position="334"/>
    </location>
</feature>
<dbReference type="Proteomes" id="UP000005824">
    <property type="component" value="Unassembled WGS sequence"/>
</dbReference>
<dbReference type="Pfam" id="PF06439">
    <property type="entry name" value="3keto-disac_hyd"/>
    <property type="match status" value="1"/>
</dbReference>
<dbReference type="PANTHER" id="PTHR33546">
    <property type="entry name" value="LARGE, MULTIFUNCTIONAL SECRETED PROTEIN-RELATED"/>
    <property type="match status" value="1"/>
</dbReference>
<dbReference type="eggNOG" id="COG2010">
    <property type="taxonomic scope" value="Bacteria"/>
</dbReference>
<dbReference type="InterPro" id="IPR010496">
    <property type="entry name" value="AL/BT2_dom"/>
</dbReference>
<evidence type="ECO:0000256" key="1">
    <source>
        <dbReference type="SAM" id="SignalP"/>
    </source>
</evidence>